<proteinExistence type="predicted"/>
<evidence type="ECO:0000256" key="2">
    <source>
        <dbReference type="ARBA" id="ARBA00022723"/>
    </source>
</evidence>
<dbReference type="InterPro" id="IPR021190">
    <property type="entry name" value="Pept_M10A"/>
</dbReference>
<dbReference type="InterPro" id="IPR024079">
    <property type="entry name" value="MetalloPept_cat_dom_sf"/>
</dbReference>
<evidence type="ECO:0000259" key="6">
    <source>
        <dbReference type="SMART" id="SM00235"/>
    </source>
</evidence>
<dbReference type="InterPro" id="IPR006026">
    <property type="entry name" value="Peptidase_Metallo"/>
</dbReference>
<evidence type="ECO:0000256" key="4">
    <source>
        <dbReference type="ARBA" id="ARBA00022833"/>
    </source>
</evidence>
<dbReference type="EMBL" id="JAVALS010000001">
    <property type="protein sequence ID" value="MDP5225933.1"/>
    <property type="molecule type" value="Genomic_DNA"/>
</dbReference>
<dbReference type="Proteomes" id="UP001232725">
    <property type="component" value="Unassembled WGS sequence"/>
</dbReference>
<dbReference type="SMART" id="SM00235">
    <property type="entry name" value="ZnMc"/>
    <property type="match status" value="1"/>
</dbReference>
<feature type="domain" description="Peptidase metallopeptidase" evidence="6">
    <location>
        <begin position="91"/>
        <end position="240"/>
    </location>
</feature>
<name>A0ABT9IK21_9MICC</name>
<sequence length="246" mass="25035">MITISGAVILALVLFVAAPDLGRLARFAGLMGPDVPAAAAPGDILSGGAAIRPANGPPPGSGEHPSPLGKPERAPASGGPFAYMQLQTDGKPVTYDPCREIHYVTRSDHQPEAGPSLIEQAVREVSRVTGLRFVNDGTTTENPTQGTVTLGLGGSEGVAVGSTGATYVTGQVTLNAAGMVKVIRRDGLITARAVVEHELAHVVGLSHVEDPTQLMNPVATPGVVTFGNGDLTGLATLGTGPCRPDL</sequence>
<dbReference type="SUPFAM" id="SSF55486">
    <property type="entry name" value="Metalloproteases ('zincins'), catalytic domain"/>
    <property type="match status" value="1"/>
</dbReference>
<keyword evidence="4" id="KW-0862">Zinc</keyword>
<dbReference type="Gene3D" id="3.40.390.10">
    <property type="entry name" value="Collagenase (Catalytic Domain)"/>
    <property type="match status" value="1"/>
</dbReference>
<keyword evidence="3" id="KW-0378">Hydrolase</keyword>
<evidence type="ECO:0000313" key="7">
    <source>
        <dbReference type="EMBL" id="MDP5225933.1"/>
    </source>
</evidence>
<evidence type="ECO:0000256" key="5">
    <source>
        <dbReference type="SAM" id="MobiDB-lite"/>
    </source>
</evidence>
<evidence type="ECO:0000313" key="8">
    <source>
        <dbReference type="Proteomes" id="UP001232725"/>
    </source>
</evidence>
<accession>A0ABT9IK21</accession>
<keyword evidence="8" id="KW-1185">Reference proteome</keyword>
<feature type="region of interest" description="Disordered" evidence="5">
    <location>
        <begin position="48"/>
        <end position="80"/>
    </location>
</feature>
<dbReference type="InterPro" id="IPR001818">
    <property type="entry name" value="Pept_M10_metallopeptidase"/>
</dbReference>
<gene>
    <name evidence="7" type="ORF">Q9R02_02060</name>
</gene>
<keyword evidence="1" id="KW-0645">Protease</keyword>
<comment type="caution">
    <text evidence="7">The sequence shown here is derived from an EMBL/GenBank/DDBJ whole genome shotgun (WGS) entry which is preliminary data.</text>
</comment>
<evidence type="ECO:0000256" key="3">
    <source>
        <dbReference type="ARBA" id="ARBA00022801"/>
    </source>
</evidence>
<evidence type="ECO:0000256" key="1">
    <source>
        <dbReference type="ARBA" id="ARBA00022670"/>
    </source>
</evidence>
<reference evidence="7 8" key="1">
    <citation type="submission" date="2023-08" db="EMBL/GenBank/DDBJ databases">
        <title>Arthrobacter horti sp. nov., isolated from forest soil.</title>
        <authorList>
            <person name="Park M."/>
        </authorList>
    </citation>
    <scope>NUCLEOTIDE SEQUENCE [LARGE SCALE GENOMIC DNA]</scope>
    <source>
        <strain evidence="7 8">YJM1</strain>
    </source>
</reference>
<protein>
    <recommendedName>
        <fullName evidence="6">Peptidase metallopeptidase domain-containing protein</fullName>
    </recommendedName>
</protein>
<organism evidence="7 8">
    <name type="scientific">Arthrobacter horti</name>
    <dbReference type="NCBI Taxonomy" id="3068273"/>
    <lineage>
        <taxon>Bacteria</taxon>
        <taxon>Bacillati</taxon>
        <taxon>Actinomycetota</taxon>
        <taxon>Actinomycetes</taxon>
        <taxon>Micrococcales</taxon>
        <taxon>Micrococcaceae</taxon>
        <taxon>Arthrobacter</taxon>
    </lineage>
</organism>
<dbReference type="Pfam" id="PF00413">
    <property type="entry name" value="Peptidase_M10"/>
    <property type="match status" value="1"/>
</dbReference>
<keyword evidence="2" id="KW-0479">Metal-binding</keyword>
<dbReference type="PRINTS" id="PR00138">
    <property type="entry name" value="MATRIXIN"/>
</dbReference>